<dbReference type="GO" id="GO:0006310">
    <property type="term" value="P:DNA recombination"/>
    <property type="evidence" value="ECO:0007669"/>
    <property type="project" value="InterPro"/>
</dbReference>
<sequence>MIREIESKRDTVTGRLQHTCPLNMEKITTEVCTLCPKLDSIKTNSASYTVFCTAKTNASLFMFDPAKSSDRWRTLSGKDLLSSHYHTVMQPKIDGCRVIIYSSLNGAVITTRNKDKTGLYSQIQDKIPHIRDSVLGTMPSGYVFDGEVVAGTLRETMSIVNSSVSNAVKLQSSFLAPRMKLIVFDILRHDSTEITLLPETKRFALLSKTFADNSLEDEDVSIIRRTRFDRKSESYLEDRKSLYDSYLKEGYEGAMLKDPRCHYYASSAWVKIKQTFSVDGIVVGWKKGKIGTKYENSLGTLVVSVIDEKTKELREICHVSPGTDAMRLHMKKTLELHEPEQISSLGIIVEITGQEWSDTGKVRHPRVSRLRTDKSEPNTVDFSSKTVVS</sequence>
<dbReference type="SUPFAM" id="SSF56091">
    <property type="entry name" value="DNA ligase/mRNA capping enzyme, catalytic domain"/>
    <property type="match status" value="1"/>
</dbReference>
<evidence type="ECO:0000313" key="17">
    <source>
        <dbReference type="EMBL" id="CAB4220121.1"/>
    </source>
</evidence>
<dbReference type="PANTHER" id="PTHR47810">
    <property type="entry name" value="DNA LIGASE"/>
    <property type="match status" value="1"/>
</dbReference>
<evidence type="ECO:0000313" key="12">
    <source>
        <dbReference type="EMBL" id="CAB4180710.1"/>
    </source>
</evidence>
<keyword evidence="6" id="KW-0227">DNA damage</keyword>
<evidence type="ECO:0000256" key="3">
    <source>
        <dbReference type="ARBA" id="ARBA00013308"/>
    </source>
</evidence>
<dbReference type="SUPFAM" id="SSF50249">
    <property type="entry name" value="Nucleic acid-binding proteins"/>
    <property type="match status" value="1"/>
</dbReference>
<evidence type="ECO:0000313" key="10">
    <source>
        <dbReference type="EMBL" id="CAB4168037.1"/>
    </source>
</evidence>
<dbReference type="Gene3D" id="3.30.470.30">
    <property type="entry name" value="DNA ligase/mRNA capping enzyme"/>
    <property type="match status" value="1"/>
</dbReference>
<dbReference type="GO" id="GO:0005524">
    <property type="term" value="F:ATP binding"/>
    <property type="evidence" value="ECO:0007669"/>
    <property type="project" value="InterPro"/>
</dbReference>
<dbReference type="Gene3D" id="2.40.50.140">
    <property type="entry name" value="Nucleic acid-binding proteins"/>
    <property type="match status" value="1"/>
</dbReference>
<dbReference type="GO" id="GO:0006281">
    <property type="term" value="P:DNA repair"/>
    <property type="evidence" value="ECO:0007669"/>
    <property type="project" value="UniProtKB-KW"/>
</dbReference>
<dbReference type="EMBL" id="LR797145">
    <property type="protein sequence ID" value="CAB4190369.1"/>
    <property type="molecule type" value="Genomic_DNA"/>
</dbReference>
<dbReference type="EMBL" id="LR797192">
    <property type="protein sequence ID" value="CAB4192722.1"/>
    <property type="molecule type" value="Genomic_DNA"/>
</dbReference>
<dbReference type="Pfam" id="PF01068">
    <property type="entry name" value="DNA_ligase_A_M"/>
    <property type="match status" value="1"/>
</dbReference>
<dbReference type="EMBL" id="LR797088">
    <property type="protein sequence ID" value="CAB4186314.1"/>
    <property type="molecule type" value="Genomic_DNA"/>
</dbReference>
<name>A0A6J5PA23_9CAUD</name>
<dbReference type="EMBL" id="LR796496">
    <property type="protein sequence ID" value="CAB4148294.1"/>
    <property type="molecule type" value="Genomic_DNA"/>
</dbReference>
<reference evidence="10" key="1">
    <citation type="submission" date="2020-04" db="EMBL/GenBank/DDBJ databases">
        <authorList>
            <person name="Chiriac C."/>
            <person name="Salcher M."/>
            <person name="Ghai R."/>
            <person name="Kavagutti S V."/>
        </authorList>
    </citation>
    <scope>NUCLEOTIDE SEQUENCE</scope>
</reference>
<evidence type="ECO:0000259" key="8">
    <source>
        <dbReference type="PROSITE" id="PS50160"/>
    </source>
</evidence>
<dbReference type="PANTHER" id="PTHR47810:SF1">
    <property type="entry name" value="DNA LIGASE B"/>
    <property type="match status" value="1"/>
</dbReference>
<evidence type="ECO:0000313" key="18">
    <source>
        <dbReference type="EMBL" id="CAB5231461.1"/>
    </source>
</evidence>
<evidence type="ECO:0000313" key="14">
    <source>
        <dbReference type="EMBL" id="CAB4190369.1"/>
    </source>
</evidence>
<dbReference type="EMBL" id="LR796991">
    <property type="protein sequence ID" value="CAB4180710.1"/>
    <property type="molecule type" value="Genomic_DNA"/>
</dbReference>
<dbReference type="EMBL" id="LR797496">
    <property type="protein sequence ID" value="CAB4220121.1"/>
    <property type="molecule type" value="Genomic_DNA"/>
</dbReference>
<gene>
    <name evidence="12" type="ORF">UFOVP1036_88</name>
    <name evidence="13" type="ORF">UFOVP1132_80</name>
    <name evidence="14" type="ORF">UFOVP1190_55</name>
    <name evidence="15" type="ORF">UFOVP1248_72</name>
    <name evidence="16" type="ORF">UFOVP1493_14</name>
    <name evidence="18" type="ORF">UFOVP1584_86</name>
    <name evidence="17" type="ORF">UFOVP1635_80</name>
    <name evidence="9" type="ORF">UFOVP521_22</name>
    <name evidence="10" type="ORF">UFOVP856_95</name>
    <name evidence="11" type="ORF">UFOVP967_94</name>
</gene>
<feature type="domain" description="ATP-dependent DNA ligase family profile" evidence="8">
    <location>
        <begin position="181"/>
        <end position="289"/>
    </location>
</feature>
<proteinExistence type="inferred from homology"/>
<evidence type="ECO:0000256" key="2">
    <source>
        <dbReference type="ARBA" id="ARBA00007572"/>
    </source>
</evidence>
<dbReference type="EMBL" id="LR798432">
    <property type="protein sequence ID" value="CAB5231461.1"/>
    <property type="molecule type" value="Genomic_DNA"/>
</dbReference>
<protein>
    <recommendedName>
        <fullName evidence="3">DNA ligase</fullName>
    </recommendedName>
</protein>
<dbReference type="GO" id="GO:0003910">
    <property type="term" value="F:DNA ligase (ATP) activity"/>
    <property type="evidence" value="ECO:0007669"/>
    <property type="project" value="InterPro"/>
</dbReference>
<dbReference type="InterPro" id="IPR050326">
    <property type="entry name" value="NAD_dep_DNA_ligaseB"/>
</dbReference>
<evidence type="ECO:0000256" key="1">
    <source>
        <dbReference type="ARBA" id="ARBA00001968"/>
    </source>
</evidence>
<dbReference type="GO" id="GO:0006260">
    <property type="term" value="P:DNA replication"/>
    <property type="evidence" value="ECO:0007669"/>
    <property type="project" value="UniProtKB-KW"/>
</dbReference>
<keyword evidence="5" id="KW-0235">DNA replication</keyword>
<dbReference type="InterPro" id="IPR012340">
    <property type="entry name" value="NA-bd_OB-fold"/>
</dbReference>
<evidence type="ECO:0000256" key="6">
    <source>
        <dbReference type="ARBA" id="ARBA00022763"/>
    </source>
</evidence>
<evidence type="ECO:0000313" key="13">
    <source>
        <dbReference type="EMBL" id="CAB4186314.1"/>
    </source>
</evidence>
<dbReference type="EMBL" id="LR796910">
    <property type="protein sequence ID" value="CAB4174900.1"/>
    <property type="molecule type" value="Genomic_DNA"/>
</dbReference>
<evidence type="ECO:0000313" key="16">
    <source>
        <dbReference type="EMBL" id="CAB4217167.1"/>
    </source>
</evidence>
<comment type="cofactor">
    <cofactor evidence="1">
        <name>a divalent metal cation</name>
        <dbReference type="ChEBI" id="CHEBI:60240"/>
    </cofactor>
</comment>
<evidence type="ECO:0000256" key="5">
    <source>
        <dbReference type="ARBA" id="ARBA00022705"/>
    </source>
</evidence>
<keyword evidence="7" id="KW-0234">DNA repair</keyword>
<dbReference type="InterPro" id="IPR012310">
    <property type="entry name" value="DNA_ligase_ATP-dep_cent"/>
</dbReference>
<keyword evidence="4 10" id="KW-0436">Ligase</keyword>
<evidence type="ECO:0000313" key="11">
    <source>
        <dbReference type="EMBL" id="CAB4174900.1"/>
    </source>
</evidence>
<dbReference type="EMBL" id="LR796811">
    <property type="protein sequence ID" value="CAB4168037.1"/>
    <property type="molecule type" value="Genomic_DNA"/>
</dbReference>
<evidence type="ECO:0000256" key="7">
    <source>
        <dbReference type="ARBA" id="ARBA00023204"/>
    </source>
</evidence>
<dbReference type="EMBL" id="LR797456">
    <property type="protein sequence ID" value="CAB4217167.1"/>
    <property type="molecule type" value="Genomic_DNA"/>
</dbReference>
<comment type="similarity">
    <text evidence="2">Belongs to the ATP-dependent DNA ligase family.</text>
</comment>
<evidence type="ECO:0000256" key="4">
    <source>
        <dbReference type="ARBA" id="ARBA00022598"/>
    </source>
</evidence>
<evidence type="ECO:0000313" key="15">
    <source>
        <dbReference type="EMBL" id="CAB4192722.1"/>
    </source>
</evidence>
<organism evidence="10">
    <name type="scientific">uncultured Caudovirales phage</name>
    <dbReference type="NCBI Taxonomy" id="2100421"/>
    <lineage>
        <taxon>Viruses</taxon>
        <taxon>Duplodnaviria</taxon>
        <taxon>Heunggongvirae</taxon>
        <taxon>Uroviricota</taxon>
        <taxon>Caudoviricetes</taxon>
        <taxon>Peduoviridae</taxon>
        <taxon>Maltschvirus</taxon>
        <taxon>Maltschvirus maltsch</taxon>
    </lineage>
</organism>
<evidence type="ECO:0000313" key="9">
    <source>
        <dbReference type="EMBL" id="CAB4148294.1"/>
    </source>
</evidence>
<accession>A0A6J5PA23</accession>
<dbReference type="PROSITE" id="PS50160">
    <property type="entry name" value="DNA_LIGASE_A3"/>
    <property type="match status" value="1"/>
</dbReference>